<proteinExistence type="predicted"/>
<protein>
    <submittedName>
        <fullName evidence="1">Uncharacterized protein</fullName>
    </submittedName>
</protein>
<comment type="caution">
    <text evidence="1">The sequence shown here is derived from an EMBL/GenBank/DDBJ whole genome shotgun (WGS) entry which is preliminary data.</text>
</comment>
<keyword evidence="2" id="KW-1185">Reference proteome</keyword>
<dbReference type="RefSeq" id="WP_219527075.1">
    <property type="nucleotide sequence ID" value="NZ_JAHKRM010000001.1"/>
</dbReference>
<reference evidence="2" key="1">
    <citation type="journal article" date="2019" name="Int. J. Syst. Evol. Microbiol.">
        <title>The Global Catalogue of Microorganisms (GCM) 10K type strain sequencing project: providing services to taxonomists for standard genome sequencing and annotation.</title>
        <authorList>
            <consortium name="The Broad Institute Genomics Platform"/>
            <consortium name="The Broad Institute Genome Sequencing Center for Infectious Disease"/>
            <person name="Wu L."/>
            <person name="Ma J."/>
        </authorList>
    </citation>
    <scope>NUCLEOTIDE SEQUENCE [LARGE SCALE GENOMIC DNA]</scope>
    <source>
        <strain evidence="2">CGMCC 1.15399</strain>
    </source>
</reference>
<evidence type="ECO:0000313" key="1">
    <source>
        <dbReference type="EMBL" id="MFD1540643.1"/>
    </source>
</evidence>
<accession>A0ABW4GEC7</accession>
<dbReference type="Proteomes" id="UP001597097">
    <property type="component" value="Unassembled WGS sequence"/>
</dbReference>
<evidence type="ECO:0000313" key="2">
    <source>
        <dbReference type="Proteomes" id="UP001597097"/>
    </source>
</evidence>
<name>A0ABW4GEC7_9ACTN</name>
<gene>
    <name evidence="1" type="ORF">ACFSJ0_26550</name>
</gene>
<dbReference type="EMBL" id="JBHUCM010000019">
    <property type="protein sequence ID" value="MFD1540643.1"/>
    <property type="molecule type" value="Genomic_DNA"/>
</dbReference>
<sequence length="198" mass="22421">MILEWQLRKEKREATMNIRSIRKTAVVLLGATLIAIPMNAAPASAAGDEDFKAFSMSFDVGELSNTNKCIPVWVTARYRDASGSDTWTRLIRTNTNGCDSDPEHLQKFGDFQSTYSTVHLLAGPKPAQHLRWKDLTSLTLTVTTPNTPPGRQKNVKITKESIWAQDTDNNWHELFNEQYVKIFSDGFNDFEMFVKHPA</sequence>
<organism evidence="1 2">
    <name type="scientific">Nonomuraea guangzhouensis</name>
    <dbReference type="NCBI Taxonomy" id="1291555"/>
    <lineage>
        <taxon>Bacteria</taxon>
        <taxon>Bacillati</taxon>
        <taxon>Actinomycetota</taxon>
        <taxon>Actinomycetes</taxon>
        <taxon>Streptosporangiales</taxon>
        <taxon>Streptosporangiaceae</taxon>
        <taxon>Nonomuraea</taxon>
    </lineage>
</organism>